<dbReference type="PROSITE" id="PS51257">
    <property type="entry name" value="PROKAR_LIPOPROTEIN"/>
    <property type="match status" value="1"/>
</dbReference>
<dbReference type="RefSeq" id="WP_091533706.1">
    <property type="nucleotide sequence ID" value="NZ_FOOC01000007.1"/>
</dbReference>
<protein>
    <recommendedName>
        <fullName evidence="4">Metallo-peptidase family M12B Reprolysin-like</fullName>
    </recommendedName>
</protein>
<dbReference type="InterPro" id="IPR024079">
    <property type="entry name" value="MetalloPept_cat_dom_sf"/>
</dbReference>
<dbReference type="Gene3D" id="3.40.390.10">
    <property type="entry name" value="Collagenase (Catalytic Domain)"/>
    <property type="match status" value="1"/>
</dbReference>
<proteinExistence type="predicted"/>
<accession>A0A1I2JEJ0</accession>
<evidence type="ECO:0008006" key="4">
    <source>
        <dbReference type="Google" id="ProtNLM"/>
    </source>
</evidence>
<name>A0A1I2JEJ0_9GAMM</name>
<dbReference type="AlphaFoldDB" id="A0A1I2JEJ0"/>
<evidence type="ECO:0000313" key="3">
    <source>
        <dbReference type="Proteomes" id="UP000199771"/>
    </source>
</evidence>
<gene>
    <name evidence="2" type="ORF">SAMN04488120_10722</name>
</gene>
<dbReference type="EMBL" id="FOOC01000007">
    <property type="protein sequence ID" value="SFF52709.1"/>
    <property type="molecule type" value="Genomic_DNA"/>
</dbReference>
<feature type="chain" id="PRO_5011566526" description="Metallo-peptidase family M12B Reprolysin-like" evidence="1">
    <location>
        <begin position="19"/>
        <end position="535"/>
    </location>
</feature>
<evidence type="ECO:0000313" key="2">
    <source>
        <dbReference type="EMBL" id="SFF52709.1"/>
    </source>
</evidence>
<organism evidence="2 3">
    <name type="scientific">Fontimonas thermophila</name>
    <dbReference type="NCBI Taxonomy" id="1076937"/>
    <lineage>
        <taxon>Bacteria</taxon>
        <taxon>Pseudomonadati</taxon>
        <taxon>Pseudomonadota</taxon>
        <taxon>Gammaproteobacteria</taxon>
        <taxon>Nevskiales</taxon>
        <taxon>Nevskiaceae</taxon>
        <taxon>Fontimonas</taxon>
    </lineage>
</organism>
<dbReference type="SUPFAM" id="SSF55486">
    <property type="entry name" value="Metalloproteases ('zincins'), catalytic domain"/>
    <property type="match status" value="1"/>
</dbReference>
<feature type="signal peptide" evidence="1">
    <location>
        <begin position="1"/>
        <end position="18"/>
    </location>
</feature>
<dbReference type="Proteomes" id="UP000199771">
    <property type="component" value="Unassembled WGS sequence"/>
</dbReference>
<dbReference type="STRING" id="1076937.SAMN04488120_10722"/>
<dbReference type="GO" id="GO:0008237">
    <property type="term" value="F:metallopeptidase activity"/>
    <property type="evidence" value="ECO:0007669"/>
    <property type="project" value="InterPro"/>
</dbReference>
<keyword evidence="1" id="KW-0732">Signal</keyword>
<reference evidence="2 3" key="1">
    <citation type="submission" date="2016-10" db="EMBL/GenBank/DDBJ databases">
        <authorList>
            <person name="de Groot N.N."/>
        </authorList>
    </citation>
    <scope>NUCLEOTIDE SEQUENCE [LARGE SCALE GENOMIC DNA]</scope>
    <source>
        <strain evidence="2 3">DSM 23609</strain>
    </source>
</reference>
<evidence type="ECO:0000256" key="1">
    <source>
        <dbReference type="SAM" id="SignalP"/>
    </source>
</evidence>
<keyword evidence="3" id="KW-1185">Reference proteome</keyword>
<sequence length="535" mass="57653">MPLHMRFGLGFFAVVLLAGCGASSVPQPSGAPAPLPRSAAKWENGRLAVDVPVPVVTISFPQDAVEALRAALQPFTVNHASGDLNQTFPPDVDEVLETGDPVVLLPAFGETITLPVLPTAHYQVTAASPALTQAFARALDAARIDEQTFDANTIEDFLANALPAHGIALNPNAPGIVLLHLEALGVGTHGWKIQGQTGFLAPVRLFGERHPVLVIDPSAVPDSYTGGSAYDSPLAADATAEIVQFVRDATEYRVLQGSIYPIAQAPCHAVTGILGIRHNTSLGEAILRQVEDAFDAARVKAGWDHLTGSDVFFDVKILSLPEDDPVLDALARGEFPAFEVLRAYLSLMFEQYHVEHPGCEAYLSVVFAGDVATVPGGGVIGIGTYDDSPGQRISMSWVHEVFRFTFDPESPLCIASCDGKDYLNWWEYLFSHETGHILGQRHPHDITRADPGPEESLLGASNNSFSSIWSSMSYEQDGRMIDFGAIDQANWRRNRAGFALALAAQNGRENTPEWALAMDAASRLDWQGVWAALSR</sequence>